<keyword evidence="7" id="KW-1185">Reference proteome</keyword>
<sequence>MTTTPSVYNPTTNTNTTTQNTPKTTNEATSGAASADYQSFLKLLVAQMKNQDPTQPMDSTQYVSQLATFSNVEQAVQMNSKLEKLLGNSLLSQADSLIGHTVTSADGNTTGQVKSVLIQQDGSLLAKLADGKELPITSGVTIS</sequence>
<evidence type="ECO:0000313" key="7">
    <source>
        <dbReference type="Proteomes" id="UP000646478"/>
    </source>
</evidence>
<organism evidence="6 7">
    <name type="scientific">Brucella endophytica</name>
    <dbReference type="NCBI Taxonomy" id="1963359"/>
    <lineage>
        <taxon>Bacteria</taxon>
        <taxon>Pseudomonadati</taxon>
        <taxon>Pseudomonadota</taxon>
        <taxon>Alphaproteobacteria</taxon>
        <taxon>Hyphomicrobiales</taxon>
        <taxon>Brucellaceae</taxon>
        <taxon>Brucella/Ochrobactrum group</taxon>
        <taxon>Brucella</taxon>
    </lineage>
</organism>
<accession>A0A916WGS0</accession>
<feature type="compositionally biased region" description="Low complexity" evidence="5">
    <location>
        <begin position="1"/>
        <end position="29"/>
    </location>
</feature>
<dbReference type="Pfam" id="PF03963">
    <property type="entry name" value="FlgD"/>
    <property type="match status" value="1"/>
</dbReference>
<dbReference type="AlphaFoldDB" id="A0A916WGS0"/>
<keyword evidence="6" id="KW-0282">Flagellum</keyword>
<protein>
    <recommendedName>
        <fullName evidence="2">Basal-body rod modification protein FlgD</fullName>
    </recommendedName>
</protein>
<evidence type="ECO:0000313" key="6">
    <source>
        <dbReference type="EMBL" id="GGA97953.1"/>
    </source>
</evidence>
<dbReference type="RefSeq" id="WP_188824793.1">
    <property type="nucleotide sequence ID" value="NZ_BMHH01000011.1"/>
</dbReference>
<evidence type="ECO:0000256" key="4">
    <source>
        <dbReference type="ARBA" id="ARBA00024746"/>
    </source>
</evidence>
<keyword evidence="6" id="KW-0966">Cell projection</keyword>
<gene>
    <name evidence="6" type="ORF">GCM10011491_27750</name>
</gene>
<evidence type="ECO:0000256" key="5">
    <source>
        <dbReference type="SAM" id="MobiDB-lite"/>
    </source>
</evidence>
<comment type="similarity">
    <text evidence="1">Belongs to the FlgD family.</text>
</comment>
<comment type="caution">
    <text evidence="6">The sequence shown here is derived from an EMBL/GenBank/DDBJ whole genome shotgun (WGS) entry which is preliminary data.</text>
</comment>
<dbReference type="GO" id="GO:0044781">
    <property type="term" value="P:bacterial-type flagellum organization"/>
    <property type="evidence" value="ECO:0007669"/>
    <property type="project" value="UniProtKB-KW"/>
</dbReference>
<dbReference type="EMBL" id="BMHH01000011">
    <property type="protein sequence ID" value="GGA97953.1"/>
    <property type="molecule type" value="Genomic_DNA"/>
</dbReference>
<reference evidence="6" key="1">
    <citation type="journal article" date="2014" name="Int. J. Syst. Evol. Microbiol.">
        <title>Complete genome sequence of Corynebacterium casei LMG S-19264T (=DSM 44701T), isolated from a smear-ripened cheese.</title>
        <authorList>
            <consortium name="US DOE Joint Genome Institute (JGI-PGF)"/>
            <person name="Walter F."/>
            <person name="Albersmeier A."/>
            <person name="Kalinowski J."/>
            <person name="Ruckert C."/>
        </authorList>
    </citation>
    <scope>NUCLEOTIDE SEQUENCE</scope>
    <source>
        <strain evidence="6">CGMCC 1.15082</strain>
    </source>
</reference>
<reference evidence="6" key="2">
    <citation type="submission" date="2020-09" db="EMBL/GenBank/DDBJ databases">
        <authorList>
            <person name="Sun Q."/>
            <person name="Zhou Y."/>
        </authorList>
    </citation>
    <scope>NUCLEOTIDE SEQUENCE</scope>
    <source>
        <strain evidence="6">CGMCC 1.15082</strain>
    </source>
</reference>
<keyword evidence="3" id="KW-1005">Bacterial flagellum biogenesis</keyword>
<dbReference type="Proteomes" id="UP000646478">
    <property type="component" value="Unassembled WGS sequence"/>
</dbReference>
<evidence type="ECO:0000256" key="1">
    <source>
        <dbReference type="ARBA" id="ARBA00010577"/>
    </source>
</evidence>
<dbReference type="InterPro" id="IPR005648">
    <property type="entry name" value="FlgD"/>
</dbReference>
<evidence type="ECO:0000256" key="2">
    <source>
        <dbReference type="ARBA" id="ARBA00016013"/>
    </source>
</evidence>
<feature type="region of interest" description="Disordered" evidence="5">
    <location>
        <begin position="1"/>
        <end position="32"/>
    </location>
</feature>
<keyword evidence="6" id="KW-0969">Cilium</keyword>
<name>A0A916WGS0_9HYPH</name>
<dbReference type="NCBIfam" id="NF004670">
    <property type="entry name" value="PRK06009.1"/>
    <property type="match status" value="1"/>
</dbReference>
<evidence type="ECO:0000256" key="3">
    <source>
        <dbReference type="ARBA" id="ARBA00022795"/>
    </source>
</evidence>
<proteinExistence type="inferred from homology"/>
<comment type="function">
    <text evidence="4">Required for flagellar hook formation. May act as a scaffolding protein.</text>
</comment>